<dbReference type="AlphaFoldDB" id="A0A392Q4H5"/>
<dbReference type="Proteomes" id="UP000265520">
    <property type="component" value="Unassembled WGS sequence"/>
</dbReference>
<dbReference type="EMBL" id="LXQA010112799">
    <property type="protein sequence ID" value="MCI19008.1"/>
    <property type="molecule type" value="Genomic_DNA"/>
</dbReference>
<sequence>LSRINKREATRANCPSYCSRSDCSATFPINGFNWSGFEVAAASR</sequence>
<proteinExistence type="predicted"/>
<evidence type="ECO:0000313" key="1">
    <source>
        <dbReference type="EMBL" id="MCI19008.1"/>
    </source>
</evidence>
<keyword evidence="2" id="KW-1185">Reference proteome</keyword>
<protein>
    <submittedName>
        <fullName evidence="1">Uncharacterized protein</fullName>
    </submittedName>
</protein>
<comment type="caution">
    <text evidence="1">The sequence shown here is derived from an EMBL/GenBank/DDBJ whole genome shotgun (WGS) entry which is preliminary data.</text>
</comment>
<evidence type="ECO:0000313" key="2">
    <source>
        <dbReference type="Proteomes" id="UP000265520"/>
    </source>
</evidence>
<feature type="non-terminal residue" evidence="1">
    <location>
        <position position="1"/>
    </location>
</feature>
<organism evidence="1 2">
    <name type="scientific">Trifolium medium</name>
    <dbReference type="NCBI Taxonomy" id="97028"/>
    <lineage>
        <taxon>Eukaryota</taxon>
        <taxon>Viridiplantae</taxon>
        <taxon>Streptophyta</taxon>
        <taxon>Embryophyta</taxon>
        <taxon>Tracheophyta</taxon>
        <taxon>Spermatophyta</taxon>
        <taxon>Magnoliopsida</taxon>
        <taxon>eudicotyledons</taxon>
        <taxon>Gunneridae</taxon>
        <taxon>Pentapetalae</taxon>
        <taxon>rosids</taxon>
        <taxon>fabids</taxon>
        <taxon>Fabales</taxon>
        <taxon>Fabaceae</taxon>
        <taxon>Papilionoideae</taxon>
        <taxon>50 kb inversion clade</taxon>
        <taxon>NPAAA clade</taxon>
        <taxon>Hologalegina</taxon>
        <taxon>IRL clade</taxon>
        <taxon>Trifolieae</taxon>
        <taxon>Trifolium</taxon>
    </lineage>
</organism>
<name>A0A392Q4H5_9FABA</name>
<accession>A0A392Q4H5</accession>
<reference evidence="1 2" key="1">
    <citation type="journal article" date="2018" name="Front. Plant Sci.">
        <title>Red Clover (Trifolium pratense) and Zigzag Clover (T. medium) - A Picture of Genomic Similarities and Differences.</title>
        <authorList>
            <person name="Dluhosova J."/>
            <person name="Istvanek J."/>
            <person name="Nedelnik J."/>
            <person name="Repkova J."/>
        </authorList>
    </citation>
    <scope>NUCLEOTIDE SEQUENCE [LARGE SCALE GENOMIC DNA]</scope>
    <source>
        <strain evidence="2">cv. 10/8</strain>
        <tissue evidence="1">Leaf</tissue>
    </source>
</reference>